<accession>A0A894JTP1</accession>
<protein>
    <submittedName>
        <fullName evidence="2">Uncharacterized protein</fullName>
    </submittedName>
</protein>
<feature type="region of interest" description="Disordered" evidence="1">
    <location>
        <begin position="40"/>
        <end position="60"/>
    </location>
</feature>
<dbReference type="EMBL" id="MW598258">
    <property type="protein sequence ID" value="QRV71220.1"/>
    <property type="molecule type" value="Genomic_DNA"/>
</dbReference>
<proteinExistence type="predicted"/>
<reference evidence="2 3" key="1">
    <citation type="submission" date="2021-02" db="EMBL/GenBank/DDBJ databases">
        <authorList>
            <person name="Burmeister A.R."/>
        </authorList>
    </citation>
    <scope>NUCLEOTIDE SEQUENCE [LARGE SCALE GENOMIC DNA]</scope>
</reference>
<dbReference type="Proteomes" id="UP000663353">
    <property type="component" value="Segment"/>
</dbReference>
<feature type="compositionally biased region" description="Basic and acidic residues" evidence="1">
    <location>
        <begin position="44"/>
        <end position="60"/>
    </location>
</feature>
<evidence type="ECO:0000313" key="3">
    <source>
        <dbReference type="Proteomes" id="UP000663353"/>
    </source>
</evidence>
<sequence length="60" mass="6595">MIKFIGFVALLVCGIWLTDNDTWQSAVGGLLIFLAGGMVGSDDATNKNKLSDHLRRETKR</sequence>
<gene>
    <name evidence="2" type="ORF">U136B_020</name>
</gene>
<keyword evidence="3" id="KW-1185">Reference proteome</keyword>
<evidence type="ECO:0000256" key="1">
    <source>
        <dbReference type="SAM" id="MobiDB-lite"/>
    </source>
</evidence>
<name>A0A894JTP1_9CAUD</name>
<organism evidence="2 3">
    <name type="scientific">Escherichia phage U136B</name>
    <dbReference type="NCBI Taxonomy" id="2812882"/>
    <lineage>
        <taxon>Viruses</taxon>
        <taxon>Duplodnaviria</taxon>
        <taxon>Heunggongvirae</taxon>
        <taxon>Uroviricota</taxon>
        <taxon>Caudoviricetes</taxon>
        <taxon>Drexlerviridae</taxon>
        <taxon>Tempevirinae</taxon>
        <taxon>Tlsvirus</taxon>
        <taxon>Tlsvirus U136B</taxon>
    </lineage>
</organism>
<evidence type="ECO:0000313" key="2">
    <source>
        <dbReference type="EMBL" id="QRV71220.1"/>
    </source>
</evidence>